<name>K6WMJ4_9MICO</name>
<evidence type="ECO:0000313" key="3">
    <source>
        <dbReference type="EMBL" id="GAB95026.1"/>
    </source>
</evidence>
<dbReference type="Gene3D" id="3.30.70.2650">
    <property type="match status" value="1"/>
</dbReference>
<dbReference type="Pfam" id="PF20803">
    <property type="entry name" value="PaaX_M"/>
    <property type="match status" value="1"/>
</dbReference>
<dbReference type="AlphaFoldDB" id="K6WMJ4"/>
<gene>
    <name evidence="3" type="ORF">KILIM_015_00880</name>
</gene>
<accession>K6WMJ4</accession>
<dbReference type="GO" id="GO:0006351">
    <property type="term" value="P:DNA-templated transcription"/>
    <property type="evidence" value="ECO:0007669"/>
    <property type="project" value="TreeGrafter"/>
</dbReference>
<evidence type="ECO:0000259" key="1">
    <source>
        <dbReference type="Pfam" id="PF08223"/>
    </source>
</evidence>
<dbReference type="InterPro" id="IPR048846">
    <property type="entry name" value="PaaX-like_central"/>
</dbReference>
<dbReference type="EMBL" id="BAHD01000015">
    <property type="protein sequence ID" value="GAB95026.1"/>
    <property type="molecule type" value="Genomic_DNA"/>
</dbReference>
<dbReference type="PANTHER" id="PTHR30319">
    <property type="entry name" value="PHENYLACETIC ACID REGULATOR-RELATED TRANSCRIPTIONAL REPRESSOR"/>
    <property type="match status" value="1"/>
</dbReference>
<dbReference type="STRING" id="1184609.KILIM_015_00880"/>
<proteinExistence type="predicted"/>
<dbReference type="PANTHER" id="PTHR30319:SF1">
    <property type="entry name" value="TRANSCRIPTIONAL REPRESSOR PAAX"/>
    <property type="match status" value="1"/>
</dbReference>
<organism evidence="3 4">
    <name type="scientific">Kineosphaera limosa NBRC 100340</name>
    <dbReference type="NCBI Taxonomy" id="1184609"/>
    <lineage>
        <taxon>Bacteria</taxon>
        <taxon>Bacillati</taxon>
        <taxon>Actinomycetota</taxon>
        <taxon>Actinomycetes</taxon>
        <taxon>Micrococcales</taxon>
        <taxon>Dermatophilaceae</taxon>
        <taxon>Kineosphaera</taxon>
    </lineage>
</organism>
<dbReference type="Proteomes" id="UP000008366">
    <property type="component" value="Unassembled WGS sequence"/>
</dbReference>
<dbReference type="Gene3D" id="1.20.58.1460">
    <property type="match status" value="1"/>
</dbReference>
<keyword evidence="4" id="KW-1185">Reference proteome</keyword>
<evidence type="ECO:0000313" key="4">
    <source>
        <dbReference type="Proteomes" id="UP000008366"/>
    </source>
</evidence>
<reference evidence="3 4" key="1">
    <citation type="submission" date="2012-08" db="EMBL/GenBank/DDBJ databases">
        <title>Whole genome shotgun sequence of Kineosphaera limosa NBRC 100340.</title>
        <authorList>
            <person name="Yoshida I."/>
            <person name="Isaki S."/>
            <person name="Hosoyama A."/>
            <person name="Tsuchikane K."/>
            <person name="Katsumata H."/>
            <person name="Ando Y."/>
            <person name="Ohji S."/>
            <person name="Hamada M."/>
            <person name="Tamura T."/>
            <person name="Yamazoe A."/>
            <person name="Yamazaki S."/>
            <person name="Fujita N."/>
        </authorList>
    </citation>
    <scope>NUCLEOTIDE SEQUENCE [LARGE SCALE GENOMIC DNA]</scope>
    <source>
        <strain evidence="3 4">NBRC 100340</strain>
    </source>
</reference>
<dbReference type="Pfam" id="PF08223">
    <property type="entry name" value="PaaX_C"/>
    <property type="match status" value="1"/>
</dbReference>
<evidence type="ECO:0000259" key="2">
    <source>
        <dbReference type="Pfam" id="PF20803"/>
    </source>
</evidence>
<dbReference type="eggNOG" id="COG3327">
    <property type="taxonomic scope" value="Bacteria"/>
</dbReference>
<feature type="domain" description="Transcriptional repressor PaaX-like C-terminal" evidence="1">
    <location>
        <begin position="173"/>
        <end position="260"/>
    </location>
</feature>
<comment type="caution">
    <text evidence="3">The sequence shown here is derived from an EMBL/GenBank/DDBJ whole genome shotgun (WGS) entry which is preliminary data.</text>
</comment>
<dbReference type="RefSeq" id="WP_006591558.1">
    <property type="nucleotide sequence ID" value="NZ_BAHD01000015.1"/>
</dbReference>
<protein>
    <submittedName>
        <fullName evidence="3">Putative PaaX family transcriptional regulator</fullName>
    </submittedName>
</protein>
<dbReference type="InterPro" id="IPR013225">
    <property type="entry name" value="PaaX_C"/>
</dbReference>
<dbReference type="OrthoDB" id="2270427at2"/>
<feature type="domain" description="Transcriptional repressor PaaX-like central Cas2-like" evidence="2">
    <location>
        <begin position="94"/>
        <end position="162"/>
    </location>
</feature>
<sequence length="279" mass="30329">MRGEAGPGSYKAAYARAPFVFAIAKATALPGPILVGLMSDLAGSPSSNKALLHRMTAGGALELSRAGRVGIYRMAGRLFVGFAAVRGDGSLRAEAWDGRFHSLIYDIPESRRRERDRFLMAAHQVGYRTLRPGLLISPTDEHRALAGLADLGVLEAWVTFSEHEIGDIVTRAWRLAEFRHEYELAIARLETMLAADLEGLDGVAAMQAMFESEGLRTGLLLRDGALPPDLTPPDWPAARLLALVQEAERRLDGAAVAYVERRIAASPHAHLVEADLSWP</sequence>